<protein>
    <submittedName>
        <fullName evidence="2">Uncharacterized protein</fullName>
    </submittedName>
</protein>
<accession>A0A197JGM6</accession>
<reference evidence="2 3" key="1">
    <citation type="submission" date="2016-05" db="EMBL/GenBank/DDBJ databases">
        <title>Genome sequencing reveals origins of a unique bacterial endosymbiosis in the earliest lineages of terrestrial Fungi.</title>
        <authorList>
            <consortium name="DOE Joint Genome Institute"/>
            <person name="Uehling J."/>
            <person name="Gryganskyi A."/>
            <person name="Hameed K."/>
            <person name="Tschaplinski T."/>
            <person name="Misztal P."/>
            <person name="Wu S."/>
            <person name="Desiro A."/>
            <person name="Vande Pol N."/>
            <person name="Du Z.-Y."/>
            <person name="Zienkiewicz A."/>
            <person name="Zienkiewicz K."/>
            <person name="Morin E."/>
            <person name="Tisserant E."/>
            <person name="Splivallo R."/>
            <person name="Hainaut M."/>
            <person name="Henrissat B."/>
            <person name="Ohm R."/>
            <person name="Kuo A."/>
            <person name="Yan J."/>
            <person name="Lipzen A."/>
            <person name="Nolan M."/>
            <person name="Labutti K."/>
            <person name="Barry K."/>
            <person name="Goldstein A."/>
            <person name="Labbe J."/>
            <person name="Schadt C."/>
            <person name="Tuskan G."/>
            <person name="Grigoriev I."/>
            <person name="Martin F."/>
            <person name="Vilgalys R."/>
            <person name="Bonito G."/>
        </authorList>
    </citation>
    <scope>NUCLEOTIDE SEQUENCE [LARGE SCALE GENOMIC DNA]</scope>
    <source>
        <strain evidence="2 3">AG-77</strain>
    </source>
</reference>
<keyword evidence="3" id="KW-1185">Reference proteome</keyword>
<feature type="signal peptide" evidence="1">
    <location>
        <begin position="1"/>
        <end position="16"/>
    </location>
</feature>
<evidence type="ECO:0000313" key="2">
    <source>
        <dbReference type="EMBL" id="OAQ24337.1"/>
    </source>
</evidence>
<evidence type="ECO:0000256" key="1">
    <source>
        <dbReference type="SAM" id="SignalP"/>
    </source>
</evidence>
<dbReference type="AlphaFoldDB" id="A0A197JGM6"/>
<feature type="chain" id="PRO_5008275930" evidence="1">
    <location>
        <begin position="17"/>
        <end position="152"/>
    </location>
</feature>
<dbReference type="EMBL" id="KV442096">
    <property type="protein sequence ID" value="OAQ24337.1"/>
    <property type="molecule type" value="Genomic_DNA"/>
</dbReference>
<dbReference type="Proteomes" id="UP000078512">
    <property type="component" value="Unassembled WGS sequence"/>
</dbReference>
<organism evidence="2 3">
    <name type="scientific">Linnemannia elongata AG-77</name>
    <dbReference type="NCBI Taxonomy" id="1314771"/>
    <lineage>
        <taxon>Eukaryota</taxon>
        <taxon>Fungi</taxon>
        <taxon>Fungi incertae sedis</taxon>
        <taxon>Mucoromycota</taxon>
        <taxon>Mortierellomycotina</taxon>
        <taxon>Mortierellomycetes</taxon>
        <taxon>Mortierellales</taxon>
        <taxon>Mortierellaceae</taxon>
        <taxon>Linnemannia</taxon>
    </lineage>
</organism>
<sequence>MFTLISCSGYIRFSEAIVVVFLVLAVDCASHGHNPYSMFQTVTQSYRVLMALHTTRYLEPRNCIPCSTDWRLIVLESCSLKLESQDTLNAFAWVSILGALNVSPQVSLRGLIDPTHTAIGLSEDCFNVASYSNNKRLVNMHSNSPYLHMGIL</sequence>
<keyword evidence="1" id="KW-0732">Signal</keyword>
<name>A0A197JGM6_9FUNG</name>
<evidence type="ECO:0000313" key="3">
    <source>
        <dbReference type="Proteomes" id="UP000078512"/>
    </source>
</evidence>
<proteinExistence type="predicted"/>
<gene>
    <name evidence="2" type="ORF">K457DRAFT_1823898</name>
</gene>